<feature type="transmembrane region" description="Helical" evidence="1">
    <location>
        <begin position="31"/>
        <end position="51"/>
    </location>
</feature>
<dbReference type="RefSeq" id="WP_376846929.1">
    <property type="nucleotide sequence ID" value="NZ_JBHSFW010000012.1"/>
</dbReference>
<reference evidence="3" key="1">
    <citation type="journal article" date="2019" name="Int. J. Syst. Evol. Microbiol.">
        <title>The Global Catalogue of Microorganisms (GCM) 10K type strain sequencing project: providing services to taxonomists for standard genome sequencing and annotation.</title>
        <authorList>
            <consortium name="The Broad Institute Genomics Platform"/>
            <consortium name="The Broad Institute Genome Sequencing Center for Infectious Disease"/>
            <person name="Wu L."/>
            <person name="Ma J."/>
        </authorList>
    </citation>
    <scope>NUCLEOTIDE SEQUENCE [LARGE SCALE GENOMIC DNA]</scope>
    <source>
        <strain evidence="3">CGMCC 1.16306</strain>
    </source>
</reference>
<keyword evidence="3" id="KW-1185">Reference proteome</keyword>
<comment type="caution">
    <text evidence="2">The sequence shown here is derived from an EMBL/GenBank/DDBJ whole genome shotgun (WGS) entry which is preliminary data.</text>
</comment>
<dbReference type="Proteomes" id="UP001596022">
    <property type="component" value="Unassembled WGS sequence"/>
</dbReference>
<feature type="transmembrane region" description="Helical" evidence="1">
    <location>
        <begin position="83"/>
        <end position="105"/>
    </location>
</feature>
<gene>
    <name evidence="2" type="ORF">ACFO4N_14085</name>
</gene>
<evidence type="ECO:0000256" key="1">
    <source>
        <dbReference type="SAM" id="Phobius"/>
    </source>
</evidence>
<organism evidence="2 3">
    <name type="scientific">Camelliibacillus cellulosilyticus</name>
    <dbReference type="NCBI Taxonomy" id="2174486"/>
    <lineage>
        <taxon>Bacteria</taxon>
        <taxon>Bacillati</taxon>
        <taxon>Bacillota</taxon>
        <taxon>Bacilli</taxon>
        <taxon>Bacillales</taxon>
        <taxon>Sporolactobacillaceae</taxon>
        <taxon>Camelliibacillus</taxon>
    </lineage>
</organism>
<proteinExistence type="predicted"/>
<name>A0ABV9GNM6_9BACL</name>
<keyword evidence="1" id="KW-0812">Transmembrane</keyword>
<accession>A0ABV9GNM6</accession>
<dbReference type="EMBL" id="JBHSFW010000012">
    <property type="protein sequence ID" value="MFC4619838.1"/>
    <property type="molecule type" value="Genomic_DNA"/>
</dbReference>
<dbReference type="Pfam" id="PF14325">
    <property type="entry name" value="DUF4383"/>
    <property type="match status" value="1"/>
</dbReference>
<feature type="transmembrane region" description="Helical" evidence="1">
    <location>
        <begin position="7"/>
        <end position="25"/>
    </location>
</feature>
<sequence>MAKYFMRILGGIFLLLGIIGFFLPLEGSLDLTLTHNIFHIATGAFLLAFSWNERTSALGAKLFGAVYLVLSVIGFFTQDFLGLMLMPADTAMHLLMTIAFFYVGFKVPGQEVKKTKETSV</sequence>
<evidence type="ECO:0000313" key="3">
    <source>
        <dbReference type="Proteomes" id="UP001596022"/>
    </source>
</evidence>
<evidence type="ECO:0000313" key="2">
    <source>
        <dbReference type="EMBL" id="MFC4619838.1"/>
    </source>
</evidence>
<keyword evidence="1" id="KW-1133">Transmembrane helix</keyword>
<protein>
    <submittedName>
        <fullName evidence="2">DUF4383 domain-containing protein</fullName>
    </submittedName>
</protein>
<keyword evidence="1" id="KW-0472">Membrane</keyword>
<feature type="transmembrane region" description="Helical" evidence="1">
    <location>
        <begin position="58"/>
        <end position="77"/>
    </location>
</feature>